<evidence type="ECO:0000313" key="3">
    <source>
        <dbReference type="EMBL" id="KGM07663.1"/>
    </source>
</evidence>
<feature type="transmembrane region" description="Helical" evidence="1">
    <location>
        <begin position="189"/>
        <end position="216"/>
    </location>
</feature>
<dbReference type="STRING" id="392484.LP43_0079"/>
<feature type="transmembrane region" description="Helical" evidence="1">
    <location>
        <begin position="341"/>
        <end position="361"/>
    </location>
</feature>
<feature type="domain" description="PepSY" evidence="2">
    <location>
        <begin position="248"/>
        <end position="310"/>
    </location>
</feature>
<keyword evidence="1" id="KW-0472">Membrane</keyword>
<dbReference type="RefSeq" id="WP_036310901.1">
    <property type="nucleotide sequence ID" value="NZ_JRQD01000001.1"/>
</dbReference>
<dbReference type="AlphaFoldDB" id="A0A0A0BGL2"/>
<name>A0A0A0BGL2_9GAMM</name>
<evidence type="ECO:0000259" key="2">
    <source>
        <dbReference type="Pfam" id="PF03413"/>
    </source>
</evidence>
<keyword evidence="1" id="KW-0812">Transmembrane</keyword>
<gene>
    <name evidence="3" type="ORF">LP43_0079</name>
</gene>
<accession>A0A0A0BGL2</accession>
<sequence length="375" mass="42657">MTAARRLWLQLHTYLGLSIGVLWVLVGLTGSILVFYLQLDLWINPEIAATSSQPVASQQAVFDVLDETYPNRHASWRIEQPLHPGWPIMARYYTPVEKAHLQFAPLMVTVDPATLTVSSERFWGEFLMTWIYNLHYNLLLDKIGKTLIGIFGLVSLISLLSGIILWWPGWHKLRTVLSWRLRSSTAKKVFDLHILSGSYGFILLLMLSLTGAALAFPTQTHQILKQFSTLYSAKTHPQHTSSSDSVSITADEAVQLAQKKFPEAELRWVESPGNNKHNWRVVFYQAGEPSRRFSRTQVWINPHDGKVIAVRDGLAESAGDVVLNWLHPLHNGEVFGLTGRLLVFISGLIPLILFITGVMRWQQKRRAKQRIARRH</sequence>
<proteinExistence type="predicted"/>
<dbReference type="EMBL" id="JRQD01000001">
    <property type="protein sequence ID" value="KGM07663.1"/>
    <property type="molecule type" value="Genomic_DNA"/>
</dbReference>
<protein>
    <submittedName>
        <fullName evidence="3">Iron-uptake factor PiuB</fullName>
    </submittedName>
</protein>
<organism evidence="3 4">
    <name type="scientific">Methylophaga thiooxydans</name>
    <dbReference type="NCBI Taxonomy" id="392484"/>
    <lineage>
        <taxon>Bacteria</taxon>
        <taxon>Pseudomonadati</taxon>
        <taxon>Pseudomonadota</taxon>
        <taxon>Gammaproteobacteria</taxon>
        <taxon>Thiotrichales</taxon>
        <taxon>Piscirickettsiaceae</taxon>
        <taxon>Methylophaga</taxon>
    </lineage>
</organism>
<keyword evidence="1" id="KW-1133">Transmembrane helix</keyword>
<reference evidence="3 4" key="1">
    <citation type="submission" date="2014-09" db="EMBL/GenBank/DDBJ databases">
        <authorList>
            <person name="Grob C."/>
            <person name="Taubert M."/>
            <person name="Howat A.M."/>
            <person name="Burns O.J."/>
            <person name="Dixon J.L."/>
            <person name="Chen Y."/>
            <person name="Murrell J.C."/>
        </authorList>
    </citation>
    <scope>NUCLEOTIDE SEQUENCE [LARGE SCALE GENOMIC DNA]</scope>
    <source>
        <strain evidence="3">L4</strain>
    </source>
</reference>
<dbReference type="Proteomes" id="UP000029999">
    <property type="component" value="Unassembled WGS sequence"/>
</dbReference>
<evidence type="ECO:0000256" key="1">
    <source>
        <dbReference type="SAM" id="Phobius"/>
    </source>
</evidence>
<dbReference type="InterPro" id="IPR025711">
    <property type="entry name" value="PepSY"/>
</dbReference>
<dbReference type="Pfam" id="PF03929">
    <property type="entry name" value="PepSY_TM"/>
    <property type="match status" value="1"/>
</dbReference>
<evidence type="ECO:0000313" key="4">
    <source>
        <dbReference type="Proteomes" id="UP000029999"/>
    </source>
</evidence>
<dbReference type="Pfam" id="PF03413">
    <property type="entry name" value="PepSY"/>
    <property type="match status" value="1"/>
</dbReference>
<dbReference type="InterPro" id="IPR005625">
    <property type="entry name" value="PepSY-ass_TM"/>
</dbReference>
<feature type="transmembrane region" description="Helical" evidence="1">
    <location>
        <begin position="147"/>
        <end position="168"/>
    </location>
</feature>
<feature type="transmembrane region" description="Helical" evidence="1">
    <location>
        <begin position="12"/>
        <end position="37"/>
    </location>
</feature>
<dbReference type="PANTHER" id="PTHR34219">
    <property type="entry name" value="IRON-REGULATED INNER MEMBRANE PROTEIN-RELATED"/>
    <property type="match status" value="1"/>
</dbReference>
<comment type="caution">
    <text evidence="3">The sequence shown here is derived from an EMBL/GenBank/DDBJ whole genome shotgun (WGS) entry which is preliminary data.</text>
</comment>